<dbReference type="EMBL" id="LHYL01000005">
    <property type="protein sequence ID" value="KXB08778.1"/>
    <property type="molecule type" value="Genomic_DNA"/>
</dbReference>
<keyword evidence="2" id="KW-1185">Reference proteome</keyword>
<name>A0A133VQP9_9EURY</name>
<dbReference type="Proteomes" id="UP000070248">
    <property type="component" value="Unassembled WGS sequence"/>
</dbReference>
<proteinExistence type="predicted"/>
<accession>A0A133VQP9</accession>
<protein>
    <submittedName>
        <fullName evidence="1">Uncharacterized protein</fullName>
    </submittedName>
</protein>
<evidence type="ECO:0000313" key="1">
    <source>
        <dbReference type="EMBL" id="KXB08778.1"/>
    </source>
</evidence>
<gene>
    <name evidence="1" type="ORF">AKJ59_00450</name>
</gene>
<dbReference type="AlphaFoldDB" id="A0A133VQP9"/>
<organism evidence="1 2">
    <name type="scientific">candidate division MSBL1 archaeon SCGC-AAA385M02</name>
    <dbReference type="NCBI Taxonomy" id="1698287"/>
    <lineage>
        <taxon>Archaea</taxon>
        <taxon>Methanobacteriati</taxon>
        <taxon>Methanobacteriota</taxon>
        <taxon>candidate division MSBL1</taxon>
    </lineage>
</organism>
<comment type="caution">
    <text evidence="1">The sequence shown here is derived from an EMBL/GenBank/DDBJ whole genome shotgun (WGS) entry which is preliminary data.</text>
</comment>
<reference evidence="1 2" key="1">
    <citation type="journal article" date="2016" name="Sci. Rep.">
        <title>Metabolic traits of an uncultured archaeal lineage -MSBL1- from brine pools of the Red Sea.</title>
        <authorList>
            <person name="Mwirichia R."/>
            <person name="Alam I."/>
            <person name="Rashid M."/>
            <person name="Vinu M."/>
            <person name="Ba-Alawi W."/>
            <person name="Anthony Kamau A."/>
            <person name="Kamanda Ngugi D."/>
            <person name="Goker M."/>
            <person name="Klenk H.P."/>
            <person name="Bajic V."/>
            <person name="Stingl U."/>
        </authorList>
    </citation>
    <scope>NUCLEOTIDE SEQUENCE [LARGE SCALE GENOMIC DNA]</scope>
    <source>
        <strain evidence="1">SCGC-AAA385M02</strain>
    </source>
</reference>
<sequence>MISRENYREELRQVVSNKFSSGNLTHEEAAEVFNDLGGSEKFEIILEAMKSYIDKEGMMYLPSRKVEVYIS</sequence>
<evidence type="ECO:0000313" key="2">
    <source>
        <dbReference type="Proteomes" id="UP000070248"/>
    </source>
</evidence>